<sequence>MATCRATTASVRHYSICAPVLGEHAGPEVLRLSYCSNAAIFGELFIATPLSAEMALPRKVPRAERGFPKTLSRHKEAIPKKQAILIAAVYNYLATEDPYPPKVKFDRVRLMDWNNLRKVLSTLALVINTDVTTKILDSSALAGIADRIIWAIPQFKHSSRGRTHDKWRYPLQAKNELF</sequence>
<proteinExistence type="predicted"/>
<evidence type="ECO:0000313" key="1">
    <source>
        <dbReference type="EMBL" id="KAF8435708.1"/>
    </source>
</evidence>
<dbReference type="AlphaFoldDB" id="A0AAD4BN77"/>
<name>A0AAD4BN77_BOLED</name>
<comment type="caution">
    <text evidence="1">The sequence shown here is derived from an EMBL/GenBank/DDBJ whole genome shotgun (WGS) entry which is preliminary data.</text>
</comment>
<reference evidence="1" key="2">
    <citation type="journal article" date="2020" name="Nat. Commun.">
        <title>Large-scale genome sequencing of mycorrhizal fungi provides insights into the early evolution of symbiotic traits.</title>
        <authorList>
            <person name="Miyauchi S."/>
            <person name="Kiss E."/>
            <person name="Kuo A."/>
            <person name="Drula E."/>
            <person name="Kohler A."/>
            <person name="Sanchez-Garcia M."/>
            <person name="Morin E."/>
            <person name="Andreopoulos B."/>
            <person name="Barry K.W."/>
            <person name="Bonito G."/>
            <person name="Buee M."/>
            <person name="Carver A."/>
            <person name="Chen C."/>
            <person name="Cichocki N."/>
            <person name="Clum A."/>
            <person name="Culley D."/>
            <person name="Crous P.W."/>
            <person name="Fauchery L."/>
            <person name="Girlanda M."/>
            <person name="Hayes R.D."/>
            <person name="Keri Z."/>
            <person name="LaButti K."/>
            <person name="Lipzen A."/>
            <person name="Lombard V."/>
            <person name="Magnuson J."/>
            <person name="Maillard F."/>
            <person name="Murat C."/>
            <person name="Nolan M."/>
            <person name="Ohm R.A."/>
            <person name="Pangilinan J."/>
            <person name="Pereira M.F."/>
            <person name="Perotto S."/>
            <person name="Peter M."/>
            <person name="Pfister S."/>
            <person name="Riley R."/>
            <person name="Sitrit Y."/>
            <person name="Stielow J.B."/>
            <person name="Szollosi G."/>
            <person name="Zifcakova L."/>
            <person name="Stursova M."/>
            <person name="Spatafora J.W."/>
            <person name="Tedersoo L."/>
            <person name="Vaario L.M."/>
            <person name="Yamada A."/>
            <person name="Yan M."/>
            <person name="Wang P."/>
            <person name="Xu J."/>
            <person name="Bruns T."/>
            <person name="Baldrian P."/>
            <person name="Vilgalys R."/>
            <person name="Dunand C."/>
            <person name="Henrissat B."/>
            <person name="Grigoriev I.V."/>
            <person name="Hibbett D."/>
            <person name="Nagy L.G."/>
            <person name="Martin F.M."/>
        </authorList>
    </citation>
    <scope>NUCLEOTIDE SEQUENCE</scope>
    <source>
        <strain evidence="1">BED1</strain>
    </source>
</reference>
<protein>
    <submittedName>
        <fullName evidence="1">Uncharacterized protein</fullName>
    </submittedName>
</protein>
<keyword evidence="2" id="KW-1185">Reference proteome</keyword>
<gene>
    <name evidence="1" type="ORF">L210DRAFT_3506070</name>
</gene>
<accession>A0AAD4BN77</accession>
<reference evidence="1" key="1">
    <citation type="submission" date="2019-10" db="EMBL/GenBank/DDBJ databases">
        <authorList>
            <consortium name="DOE Joint Genome Institute"/>
            <person name="Kuo A."/>
            <person name="Miyauchi S."/>
            <person name="Kiss E."/>
            <person name="Drula E."/>
            <person name="Kohler A."/>
            <person name="Sanchez-Garcia M."/>
            <person name="Andreopoulos B."/>
            <person name="Barry K.W."/>
            <person name="Bonito G."/>
            <person name="Buee M."/>
            <person name="Carver A."/>
            <person name="Chen C."/>
            <person name="Cichocki N."/>
            <person name="Clum A."/>
            <person name="Culley D."/>
            <person name="Crous P.W."/>
            <person name="Fauchery L."/>
            <person name="Girlanda M."/>
            <person name="Hayes R."/>
            <person name="Keri Z."/>
            <person name="LaButti K."/>
            <person name="Lipzen A."/>
            <person name="Lombard V."/>
            <person name="Magnuson J."/>
            <person name="Maillard F."/>
            <person name="Morin E."/>
            <person name="Murat C."/>
            <person name="Nolan M."/>
            <person name="Ohm R."/>
            <person name="Pangilinan J."/>
            <person name="Pereira M."/>
            <person name="Perotto S."/>
            <person name="Peter M."/>
            <person name="Riley R."/>
            <person name="Sitrit Y."/>
            <person name="Stielow B."/>
            <person name="Szollosi G."/>
            <person name="Zifcakova L."/>
            <person name="Stursova M."/>
            <person name="Spatafora J.W."/>
            <person name="Tedersoo L."/>
            <person name="Vaario L.-M."/>
            <person name="Yamada A."/>
            <person name="Yan M."/>
            <person name="Wang P."/>
            <person name="Xu J."/>
            <person name="Bruns T."/>
            <person name="Baldrian P."/>
            <person name="Vilgalys R."/>
            <person name="Henrissat B."/>
            <person name="Grigoriev I.V."/>
            <person name="Hibbett D."/>
            <person name="Nagy L.G."/>
            <person name="Martin F.M."/>
        </authorList>
    </citation>
    <scope>NUCLEOTIDE SEQUENCE</scope>
    <source>
        <strain evidence="1">BED1</strain>
    </source>
</reference>
<dbReference type="Proteomes" id="UP001194468">
    <property type="component" value="Unassembled WGS sequence"/>
</dbReference>
<dbReference type="EMBL" id="WHUW01000024">
    <property type="protein sequence ID" value="KAF8435708.1"/>
    <property type="molecule type" value="Genomic_DNA"/>
</dbReference>
<organism evidence="1 2">
    <name type="scientific">Boletus edulis BED1</name>
    <dbReference type="NCBI Taxonomy" id="1328754"/>
    <lineage>
        <taxon>Eukaryota</taxon>
        <taxon>Fungi</taxon>
        <taxon>Dikarya</taxon>
        <taxon>Basidiomycota</taxon>
        <taxon>Agaricomycotina</taxon>
        <taxon>Agaricomycetes</taxon>
        <taxon>Agaricomycetidae</taxon>
        <taxon>Boletales</taxon>
        <taxon>Boletineae</taxon>
        <taxon>Boletaceae</taxon>
        <taxon>Boletoideae</taxon>
        <taxon>Boletus</taxon>
    </lineage>
</organism>
<evidence type="ECO:0000313" key="2">
    <source>
        <dbReference type="Proteomes" id="UP001194468"/>
    </source>
</evidence>